<evidence type="ECO:0000256" key="3">
    <source>
        <dbReference type="ARBA" id="ARBA00023242"/>
    </source>
</evidence>
<reference evidence="7" key="1">
    <citation type="submission" date="2020-11" db="EMBL/GenBank/DDBJ databases">
        <authorList>
            <person name="Tran Van P."/>
        </authorList>
    </citation>
    <scope>NUCLEOTIDE SEQUENCE</scope>
</reference>
<dbReference type="SUPFAM" id="SSF46689">
    <property type="entry name" value="Homeodomain-like"/>
    <property type="match status" value="1"/>
</dbReference>
<dbReference type="CDD" id="cd00086">
    <property type="entry name" value="homeodomain"/>
    <property type="match status" value="1"/>
</dbReference>
<feature type="region of interest" description="Disordered" evidence="4">
    <location>
        <begin position="970"/>
        <end position="992"/>
    </location>
</feature>
<evidence type="ECO:0000259" key="6">
    <source>
        <dbReference type="Pfam" id="PF25772"/>
    </source>
</evidence>
<dbReference type="GO" id="GO:0003677">
    <property type="term" value="F:DNA binding"/>
    <property type="evidence" value="ECO:0007669"/>
    <property type="project" value="InterPro"/>
</dbReference>
<feature type="compositionally biased region" description="Basic residues" evidence="4">
    <location>
        <begin position="170"/>
        <end position="180"/>
    </location>
</feature>
<evidence type="ECO:0000256" key="1">
    <source>
        <dbReference type="ARBA" id="ARBA00004123"/>
    </source>
</evidence>
<dbReference type="PANTHER" id="PTHR48287:SF1">
    <property type="entry name" value="ARM REPEAT SUPERFAMILY PROTEIN"/>
    <property type="match status" value="1"/>
</dbReference>
<dbReference type="InterPro" id="IPR057860">
    <property type="entry name" value="HEAT_RRP12_N"/>
</dbReference>
<dbReference type="InterPro" id="IPR011989">
    <property type="entry name" value="ARM-like"/>
</dbReference>
<evidence type="ECO:0000256" key="2">
    <source>
        <dbReference type="ARBA" id="ARBA00007690"/>
    </source>
</evidence>
<evidence type="ECO:0008006" key="8">
    <source>
        <dbReference type="Google" id="ProtNLM"/>
    </source>
</evidence>
<dbReference type="InterPro" id="IPR009057">
    <property type="entry name" value="Homeodomain-like_sf"/>
</dbReference>
<evidence type="ECO:0000313" key="7">
    <source>
        <dbReference type="EMBL" id="CAD7586449.1"/>
    </source>
</evidence>
<keyword evidence="3" id="KW-0539">Nucleus</keyword>
<feature type="compositionally biased region" description="Basic and acidic residues" evidence="4">
    <location>
        <begin position="1147"/>
        <end position="1156"/>
    </location>
</feature>
<protein>
    <recommendedName>
        <fullName evidence="8">RRP12-like protein</fullName>
    </recommendedName>
</protein>
<feature type="compositionally biased region" description="Basic residues" evidence="4">
    <location>
        <begin position="1118"/>
        <end position="1130"/>
    </location>
</feature>
<dbReference type="InterPro" id="IPR016024">
    <property type="entry name" value="ARM-type_fold"/>
</dbReference>
<evidence type="ECO:0000259" key="5">
    <source>
        <dbReference type="Pfam" id="PF08161"/>
    </source>
</evidence>
<dbReference type="EMBL" id="OE839265">
    <property type="protein sequence ID" value="CAD7586449.1"/>
    <property type="molecule type" value="Genomic_DNA"/>
</dbReference>
<dbReference type="AlphaFoldDB" id="A0A7R9PH02"/>
<dbReference type="GO" id="GO:0005634">
    <property type="term" value="C:nucleus"/>
    <property type="evidence" value="ECO:0007669"/>
    <property type="project" value="UniProtKB-SubCell"/>
</dbReference>
<comment type="similarity">
    <text evidence="2">Belongs to the RRP12 family.</text>
</comment>
<feature type="region of interest" description="Disordered" evidence="4">
    <location>
        <begin position="170"/>
        <end position="192"/>
    </location>
</feature>
<dbReference type="Pfam" id="PF08161">
    <property type="entry name" value="RRP12_HEAT"/>
    <property type="match status" value="1"/>
</dbReference>
<dbReference type="InterPro" id="IPR001356">
    <property type="entry name" value="HD"/>
</dbReference>
<dbReference type="PANTHER" id="PTHR48287">
    <property type="entry name" value="ARM REPEAT SUPERFAMILY PROTEIN"/>
    <property type="match status" value="1"/>
</dbReference>
<dbReference type="SUPFAM" id="SSF48371">
    <property type="entry name" value="ARM repeat"/>
    <property type="match status" value="1"/>
</dbReference>
<sequence length="1175" mass="131185">MNGLCVPNQVSAMLKSVSPQLSPSGAGSRVIRMSPDQEQTLEAQFSRVKNPHPTDLVLLAAETGLDERDVQVIVKSRVSINNIHQTRQLQFIQGLNTREFVLDSMLKLSFRYHSGRWGSTLFSGYRSKMGEQTGHVTIPEYGIIYFCFTQNYFRLHSPGRITDIMGKFRPRAKGKGKRWPKGQSSSSNPETKKYREIAKSRFFQENLGPRLLKGFRSDSALHKEMLAVLAAITEVIKANGGKESITEYFAALMTTLDACETEESITAVMSLLGMGLKKVPENVLKLKFPETSKTFCDLLGKFAETENSVILRSLLGCLSVLLRAQELAIWNNSSTLQVFNSVLAFATHSKPKVRKAAQHAVGSILKGSAIMLVSFPPPHHPAAVHTAKFCVQQVESGGSLGGSTTTLHALAFLQDVLSTFPKAQLKATCECILKMMTLGNLLVTSCSLQALHSLFASKPPALSMTPTLNGQLIAALYDYQPPANDTQPTLAWLSVMQEAHINLRRIDLPLCCSTLPRLFSTLTQLWMSEKPEIRNGTTLTLKAVILDCLPLACSPEIFPRNEQLLAKMFNTVENGLKYQYNLAWNHVLLVLAAMFETCGATCSKFMLPCLKSLADLRDSYKFSYTNELEHAVGKAVKSMGPEVVLQVIPLQITGEETSYEFKRSWLLPVLRENIEGSSLKFFMQYFLPLATACRKQSIALSEQNDQVGSHSYDLLQIQIWSLLPKFSTNPTDVKDNFKSIAKALGTAIAERKDLRVVVMSSLRRLIAWCQANKDEAGLSELARFSKNYVPILFNVYTTKPIGSDEEGQRLAAFETVKPRLRCLTHVVMKLEKCNSNMLQQIVPEAILCCKDINERCRTAAYNLLTEIGKAMQVKSLVGMTEDCKRHFRTKTRDILDRLVRKFGAENISVLVPASDIVMHKRLRNLRKIHSKKIRDKEQRKQENSDDDIDEPFIIKSYSKTIDEILAESDDSDLEDDEMLGKPGPSKKKKTKQVNAWIQEDEDNIMDFTDVAASRRITATNPKEAVIKEQKKSKNTGFKTAPDGRLIIVDTSDGEEERVKRVQRHLAPDSDDDIEEDQKSNTGIAMLSPMGRKRKLSVGTNAHSEPVMKYQAGGSGIHRPVKVAKKQKAKKKDLQGLTSGAVYRSKKAKGDMKRKGLPDPYAYVPLSRKMLSKSNG</sequence>
<comment type="subcellular location">
    <subcellularLocation>
        <location evidence="1">Nucleus</location>
    </subcellularLocation>
</comment>
<organism evidence="7">
    <name type="scientific">Timema genevievae</name>
    <name type="common">Walking stick</name>
    <dbReference type="NCBI Taxonomy" id="629358"/>
    <lineage>
        <taxon>Eukaryota</taxon>
        <taxon>Metazoa</taxon>
        <taxon>Ecdysozoa</taxon>
        <taxon>Arthropoda</taxon>
        <taxon>Hexapoda</taxon>
        <taxon>Insecta</taxon>
        <taxon>Pterygota</taxon>
        <taxon>Neoptera</taxon>
        <taxon>Polyneoptera</taxon>
        <taxon>Phasmatodea</taxon>
        <taxon>Timematodea</taxon>
        <taxon>Timematoidea</taxon>
        <taxon>Timematidae</taxon>
        <taxon>Timema</taxon>
    </lineage>
</organism>
<feature type="region of interest" description="Disordered" evidence="4">
    <location>
        <begin position="1068"/>
        <end position="1159"/>
    </location>
</feature>
<accession>A0A7R9PH02</accession>
<evidence type="ECO:0000256" key="4">
    <source>
        <dbReference type="SAM" id="MobiDB-lite"/>
    </source>
</evidence>
<dbReference type="Gene3D" id="1.25.10.10">
    <property type="entry name" value="Leucine-rich Repeat Variant"/>
    <property type="match status" value="1"/>
</dbReference>
<dbReference type="InterPro" id="IPR012978">
    <property type="entry name" value="HEAT_RRP12"/>
</dbReference>
<dbReference type="Pfam" id="PF25772">
    <property type="entry name" value="HEAT_RRP12_N"/>
    <property type="match status" value="1"/>
</dbReference>
<name>A0A7R9PH02_TIMGE</name>
<gene>
    <name evidence="7" type="ORF">TGEB3V08_LOCUS804</name>
</gene>
<feature type="domain" description="RRP12 HEAT" evidence="5">
    <location>
        <begin position="528"/>
        <end position="799"/>
    </location>
</feature>
<feature type="domain" description="RRP12 N-terminal HEAT" evidence="6">
    <location>
        <begin position="216"/>
        <end position="457"/>
    </location>
</feature>
<proteinExistence type="inferred from homology"/>
<dbReference type="InterPro" id="IPR052087">
    <property type="entry name" value="RRP12"/>
</dbReference>